<accession>A0A160PUT8</accession>
<keyword evidence="5 8" id="KW-0067">ATP-binding</keyword>
<gene>
    <name evidence="8" type="ORF">N24_2128</name>
</gene>
<dbReference type="SUPFAM" id="SSF52540">
    <property type="entry name" value="P-loop containing nucleoside triphosphate hydrolases"/>
    <property type="match status" value="1"/>
</dbReference>
<sequence length="318" mass="35221">MVMHRLVVFGTNCSMPPILQVRDLVKRYDTTTAVDHLSFDVEQGEIFAFLGENGAGKTTTISCLIGIEQPTLGEITLQGGNVDSSKLGVVFQQSVLDPLLSAKENLETRGSLYPEVDPQRIDEIIEHIGMEGFANRKYGVLSGGEKRRTDIARALLHSPDILFLDEPTAGLDPRSRRQVWDTINSLRNDVGLTVFLTTHYMEETELADSVLIIDHGQEVASGTPMELRSRYTTTVLTLRTDNPEQLSHELVRFEPEVDGDRLRLRLADGLEAAHLAVEIARQTENVLDVEIRHGSMDDVFLAVTAGRDSVRDAGRGKS</sequence>
<reference evidence="8 9" key="1">
    <citation type="submission" date="2016-02" db="EMBL/GenBank/DDBJ databases">
        <title>Corynebacterium glutamicum N24 whole genome sequencing project.</title>
        <authorList>
            <person name="Matsutani M."/>
            <person name="Nangtapong N."/>
            <person name="Yakushi T."/>
            <person name="Matsushita K."/>
        </authorList>
    </citation>
    <scope>NUCLEOTIDE SEQUENCE [LARGE SCALE GENOMIC DNA]</scope>
    <source>
        <strain evidence="8 9">N24</strain>
    </source>
</reference>
<evidence type="ECO:0000256" key="3">
    <source>
        <dbReference type="ARBA" id="ARBA00022448"/>
    </source>
</evidence>
<evidence type="ECO:0000256" key="2">
    <source>
        <dbReference type="ARBA" id="ARBA00005417"/>
    </source>
</evidence>
<dbReference type="InterPro" id="IPR003439">
    <property type="entry name" value="ABC_transporter-like_ATP-bd"/>
</dbReference>
<dbReference type="GO" id="GO:0005886">
    <property type="term" value="C:plasma membrane"/>
    <property type="evidence" value="ECO:0007669"/>
    <property type="project" value="UniProtKB-SubCell"/>
</dbReference>
<keyword evidence="3" id="KW-0813">Transport</keyword>
<dbReference type="InterPro" id="IPR025302">
    <property type="entry name" value="DrrA1/2-like_C"/>
</dbReference>
<keyword evidence="4" id="KW-0547">Nucleotide-binding</keyword>
<proteinExistence type="inferred from homology"/>
<dbReference type="KEGG" id="csur:N24_2128"/>
<dbReference type="PANTHER" id="PTHR42711:SF5">
    <property type="entry name" value="ABC TRANSPORTER ATP-BINDING PROTEIN NATA"/>
    <property type="match status" value="1"/>
</dbReference>
<dbReference type="Proteomes" id="UP000218244">
    <property type="component" value="Chromosome"/>
</dbReference>
<dbReference type="InterPro" id="IPR003593">
    <property type="entry name" value="AAA+_ATPase"/>
</dbReference>
<dbReference type="GO" id="GO:0046677">
    <property type="term" value="P:response to antibiotic"/>
    <property type="evidence" value="ECO:0007669"/>
    <property type="project" value="UniProtKB-KW"/>
</dbReference>
<evidence type="ECO:0000256" key="4">
    <source>
        <dbReference type="ARBA" id="ARBA00022741"/>
    </source>
</evidence>
<dbReference type="InterPro" id="IPR027417">
    <property type="entry name" value="P-loop_NTPase"/>
</dbReference>
<dbReference type="GO" id="GO:0005524">
    <property type="term" value="F:ATP binding"/>
    <property type="evidence" value="ECO:0007669"/>
    <property type="project" value="UniProtKB-KW"/>
</dbReference>
<dbReference type="PROSITE" id="PS50893">
    <property type="entry name" value="ABC_TRANSPORTER_2"/>
    <property type="match status" value="1"/>
</dbReference>
<name>A0A160PUT8_9CORY</name>
<protein>
    <submittedName>
        <fullName evidence="8">ABC transporter ATP-binding protein</fullName>
    </submittedName>
</protein>
<evidence type="ECO:0000313" key="8">
    <source>
        <dbReference type="EMBL" id="BAU96390.1"/>
    </source>
</evidence>
<evidence type="ECO:0000256" key="5">
    <source>
        <dbReference type="ARBA" id="ARBA00022840"/>
    </source>
</evidence>
<keyword evidence="9" id="KW-1185">Reference proteome</keyword>
<evidence type="ECO:0000256" key="1">
    <source>
        <dbReference type="ARBA" id="ARBA00004202"/>
    </source>
</evidence>
<dbReference type="InterPro" id="IPR050763">
    <property type="entry name" value="ABC_transporter_ATP-binding"/>
</dbReference>
<dbReference type="Gene3D" id="3.40.50.300">
    <property type="entry name" value="P-loop containing nucleotide triphosphate hydrolases"/>
    <property type="match status" value="1"/>
</dbReference>
<keyword evidence="6" id="KW-0046">Antibiotic resistance</keyword>
<dbReference type="SMART" id="SM00382">
    <property type="entry name" value="AAA"/>
    <property type="match status" value="1"/>
</dbReference>
<dbReference type="Pfam" id="PF00005">
    <property type="entry name" value="ABC_tran"/>
    <property type="match status" value="1"/>
</dbReference>
<dbReference type="Pfam" id="PF13732">
    <property type="entry name" value="DrrA1-3_C"/>
    <property type="match status" value="1"/>
</dbReference>
<comment type="subcellular location">
    <subcellularLocation>
        <location evidence="1">Cell membrane</location>
        <topology evidence="1">Peripheral membrane protein</topology>
    </subcellularLocation>
</comment>
<comment type="similarity">
    <text evidence="2">Belongs to the ABC transporter superfamily.</text>
</comment>
<dbReference type="PANTHER" id="PTHR42711">
    <property type="entry name" value="ABC TRANSPORTER ATP-BINDING PROTEIN"/>
    <property type="match status" value="1"/>
</dbReference>
<evidence type="ECO:0000259" key="7">
    <source>
        <dbReference type="PROSITE" id="PS50893"/>
    </source>
</evidence>
<organism evidence="8 9">
    <name type="scientific">Corynebacterium suranareeae</name>
    <dbReference type="NCBI Taxonomy" id="2506452"/>
    <lineage>
        <taxon>Bacteria</taxon>
        <taxon>Bacillati</taxon>
        <taxon>Actinomycetota</taxon>
        <taxon>Actinomycetes</taxon>
        <taxon>Mycobacteriales</taxon>
        <taxon>Corynebacteriaceae</taxon>
        <taxon>Corynebacterium</taxon>
    </lineage>
</organism>
<dbReference type="EMBL" id="AP017369">
    <property type="protein sequence ID" value="BAU96390.1"/>
    <property type="molecule type" value="Genomic_DNA"/>
</dbReference>
<dbReference type="GO" id="GO:0016887">
    <property type="term" value="F:ATP hydrolysis activity"/>
    <property type="evidence" value="ECO:0007669"/>
    <property type="project" value="InterPro"/>
</dbReference>
<evidence type="ECO:0000256" key="6">
    <source>
        <dbReference type="ARBA" id="ARBA00023251"/>
    </source>
</evidence>
<evidence type="ECO:0000313" key="9">
    <source>
        <dbReference type="Proteomes" id="UP000218244"/>
    </source>
</evidence>
<dbReference type="AlphaFoldDB" id="A0A160PUT8"/>
<feature type="domain" description="ABC transporter" evidence="7">
    <location>
        <begin position="19"/>
        <end position="240"/>
    </location>
</feature>